<feature type="domain" description="DUF4123" evidence="1">
    <location>
        <begin position="29"/>
        <end position="147"/>
    </location>
</feature>
<dbReference type="Pfam" id="PF13503">
    <property type="entry name" value="DUF4123"/>
    <property type="match status" value="1"/>
</dbReference>
<reference evidence="2" key="2">
    <citation type="journal article" date="2023" name="mSystems">
        <title>Charting the Lipopeptidome of Nonpathogenic Pseudomonas.</title>
        <authorList>
            <person name="Cesa-Luna C."/>
            <person name="Geudens N."/>
            <person name="Girard L."/>
            <person name="De Roo V."/>
            <person name="Maklad H.R."/>
            <person name="Martins J.C."/>
            <person name="Hofte M."/>
            <person name="De Mot R."/>
        </authorList>
    </citation>
    <scope>NUCLEOTIDE SEQUENCE</scope>
    <source>
        <strain evidence="2">B1M3-32</strain>
    </source>
</reference>
<evidence type="ECO:0000259" key="1">
    <source>
        <dbReference type="Pfam" id="PF13503"/>
    </source>
</evidence>
<gene>
    <name evidence="2" type="ORF">OC940_29260</name>
</gene>
<name>A0A9X2XRR0_9PSED</name>
<dbReference type="RefSeq" id="WP_262152114.1">
    <property type="nucleotide sequence ID" value="NZ_JAOSKY010000034.1"/>
</dbReference>
<evidence type="ECO:0000313" key="3">
    <source>
        <dbReference type="Proteomes" id="UP001139955"/>
    </source>
</evidence>
<comment type="caution">
    <text evidence="2">The sequence shown here is derived from an EMBL/GenBank/DDBJ whole genome shotgun (WGS) entry which is preliminary data.</text>
</comment>
<organism evidence="2 3">
    <name type="scientific">Pseudomonas koreensis</name>
    <dbReference type="NCBI Taxonomy" id="198620"/>
    <lineage>
        <taxon>Bacteria</taxon>
        <taxon>Pseudomonadati</taxon>
        <taxon>Pseudomonadota</taxon>
        <taxon>Gammaproteobacteria</taxon>
        <taxon>Pseudomonadales</taxon>
        <taxon>Pseudomonadaceae</taxon>
        <taxon>Pseudomonas</taxon>
    </lineage>
</organism>
<sequence length="188" mass="20657">MTQFRPSLSEWLTTELWPQGSGVGTSKAYALLDGARDPRIEPLVRTSGAEFSCLYAGKLSTELSAAAPYLLHLDPQQPYTRLVLEQGWGQSWGCFAVAPTHVTFDELRSHFRTLLRVQGPDGNLLVFRFYDPRVLRVYLPTCTTEERLAVFGPATRLVSETGTGHSLISYLADPAGGAGAQVNVWPSD</sequence>
<reference evidence="2" key="1">
    <citation type="submission" date="2022-09" db="EMBL/GenBank/DDBJ databases">
        <authorList>
            <person name="Cesa-Luna C."/>
            <person name="Girard L."/>
            <person name="Lood C."/>
            <person name="Hofte M."/>
            <person name="De Mot R."/>
        </authorList>
    </citation>
    <scope>NUCLEOTIDE SEQUENCE</scope>
    <source>
        <strain evidence="2">B1M3-32</strain>
    </source>
</reference>
<proteinExistence type="predicted"/>
<dbReference type="InterPro" id="IPR025391">
    <property type="entry name" value="DUF4123"/>
</dbReference>
<evidence type="ECO:0000313" key="2">
    <source>
        <dbReference type="EMBL" id="MCU7251921.1"/>
    </source>
</evidence>
<protein>
    <submittedName>
        <fullName evidence="2">DUF4123 domain-containing protein</fullName>
    </submittedName>
</protein>
<accession>A0A9X2XRR0</accession>
<dbReference type="Proteomes" id="UP001139955">
    <property type="component" value="Unassembled WGS sequence"/>
</dbReference>
<dbReference type="AlphaFoldDB" id="A0A9X2XRR0"/>
<dbReference type="EMBL" id="JAOSKY010000034">
    <property type="protein sequence ID" value="MCU7251921.1"/>
    <property type="molecule type" value="Genomic_DNA"/>
</dbReference>
<keyword evidence="3" id="KW-1185">Reference proteome</keyword>